<evidence type="ECO:0000313" key="8">
    <source>
        <dbReference type="Proteomes" id="UP000192678"/>
    </source>
</evidence>
<organism evidence="7 8">
    <name type="scientific">Pedobacter nyackensis</name>
    <dbReference type="NCBI Taxonomy" id="475255"/>
    <lineage>
        <taxon>Bacteria</taxon>
        <taxon>Pseudomonadati</taxon>
        <taxon>Bacteroidota</taxon>
        <taxon>Sphingobacteriia</taxon>
        <taxon>Sphingobacteriales</taxon>
        <taxon>Sphingobacteriaceae</taxon>
        <taxon>Pedobacter</taxon>
    </lineage>
</organism>
<dbReference type="STRING" id="475255.SAMN04488101_106187"/>
<sequence>MKYLAFVFLVLYIYCVTFAIFLTDFIRIPAPIMFGLPLVFIFKAQWAKLQYGKEIVLFTLSIFLYYYIGLSDNKEFFSNAIKIVMCALFFSYFVGDNKQRFTLTIFTFYALLTFSALLMVFNTFYPEKINALRTMLLGEPVMQSPSGIAVYQFTFGYQLAALVPFLFIFTFAFKKPLIVKAASLVICLIFIYLGMQRSVLIGFTLTVFLFLWCYYNYRSVFIVAVAVFAAVMLYTYVLKDNFDSYNNIITKNERNTAEYNRSALTAENLKIYTQYPYGLIFYGKNWSDVIYRNEVFSSGITSHNAYLMFFTYLGPFLGIGLLIGLYYKIAKIALATLRNVRKKENAMMICLCCSFFAVSINSLSHNSWLVNANGPTLFLYFSILHLHYLLQKSAEPEYKSMPDSKSSIRETAIY</sequence>
<dbReference type="GO" id="GO:0016020">
    <property type="term" value="C:membrane"/>
    <property type="evidence" value="ECO:0007669"/>
    <property type="project" value="UniProtKB-SubCell"/>
</dbReference>
<protein>
    <recommendedName>
        <fullName evidence="6">O-antigen ligase-related domain-containing protein</fullName>
    </recommendedName>
</protein>
<feature type="transmembrane region" description="Helical" evidence="5">
    <location>
        <begin position="305"/>
        <end position="326"/>
    </location>
</feature>
<name>A0A1W2DCE6_9SPHI</name>
<feature type="transmembrane region" description="Helical" evidence="5">
    <location>
        <begin position="25"/>
        <end position="42"/>
    </location>
</feature>
<feature type="transmembrane region" description="Helical" evidence="5">
    <location>
        <begin position="199"/>
        <end position="215"/>
    </location>
</feature>
<feature type="transmembrane region" description="Helical" evidence="5">
    <location>
        <begin position="76"/>
        <end position="94"/>
    </location>
</feature>
<evidence type="ECO:0000256" key="3">
    <source>
        <dbReference type="ARBA" id="ARBA00022989"/>
    </source>
</evidence>
<feature type="transmembrane region" description="Helical" evidence="5">
    <location>
        <begin position="346"/>
        <end position="364"/>
    </location>
</feature>
<evidence type="ECO:0000313" key="7">
    <source>
        <dbReference type="EMBL" id="SMC95140.1"/>
    </source>
</evidence>
<dbReference type="EMBL" id="FWYB01000006">
    <property type="protein sequence ID" value="SMC95140.1"/>
    <property type="molecule type" value="Genomic_DNA"/>
</dbReference>
<keyword evidence="8" id="KW-1185">Reference proteome</keyword>
<keyword evidence="3 5" id="KW-1133">Transmembrane helix</keyword>
<dbReference type="RefSeq" id="WP_084289789.1">
    <property type="nucleotide sequence ID" value="NZ_FWYB01000006.1"/>
</dbReference>
<keyword evidence="2 5" id="KW-0812">Transmembrane</keyword>
<dbReference type="OrthoDB" id="734724at2"/>
<proteinExistence type="predicted"/>
<dbReference type="AlphaFoldDB" id="A0A1W2DCE6"/>
<feature type="transmembrane region" description="Helical" evidence="5">
    <location>
        <begin position="148"/>
        <end position="170"/>
    </location>
</feature>
<reference evidence="7 8" key="1">
    <citation type="submission" date="2017-04" db="EMBL/GenBank/DDBJ databases">
        <authorList>
            <person name="Afonso C.L."/>
            <person name="Miller P.J."/>
            <person name="Scott M.A."/>
            <person name="Spackman E."/>
            <person name="Goraichik I."/>
            <person name="Dimitrov K.M."/>
            <person name="Suarez D.L."/>
            <person name="Swayne D.E."/>
        </authorList>
    </citation>
    <scope>NUCLEOTIDE SEQUENCE [LARGE SCALE GENOMIC DNA]</scope>
    <source>
        <strain evidence="7 8">DSM 19625</strain>
    </source>
</reference>
<comment type="subcellular location">
    <subcellularLocation>
        <location evidence="1">Membrane</location>
        <topology evidence="1">Multi-pass membrane protein</topology>
    </subcellularLocation>
</comment>
<gene>
    <name evidence="7" type="ORF">SAMN04488101_106187</name>
</gene>
<dbReference type="InterPro" id="IPR007016">
    <property type="entry name" value="O-antigen_ligase-rel_domated"/>
</dbReference>
<keyword evidence="4 5" id="KW-0472">Membrane</keyword>
<feature type="transmembrane region" description="Helical" evidence="5">
    <location>
        <begin position="54"/>
        <end position="70"/>
    </location>
</feature>
<dbReference type="Pfam" id="PF04932">
    <property type="entry name" value="Wzy_C"/>
    <property type="match status" value="1"/>
</dbReference>
<feature type="transmembrane region" description="Helical" evidence="5">
    <location>
        <begin position="177"/>
        <end position="193"/>
    </location>
</feature>
<evidence type="ECO:0000256" key="4">
    <source>
        <dbReference type="ARBA" id="ARBA00023136"/>
    </source>
</evidence>
<feature type="transmembrane region" description="Helical" evidence="5">
    <location>
        <begin position="101"/>
        <end position="125"/>
    </location>
</feature>
<feature type="domain" description="O-antigen ligase-related" evidence="6">
    <location>
        <begin position="183"/>
        <end position="319"/>
    </location>
</feature>
<feature type="transmembrane region" description="Helical" evidence="5">
    <location>
        <begin position="220"/>
        <end position="237"/>
    </location>
</feature>
<evidence type="ECO:0000256" key="2">
    <source>
        <dbReference type="ARBA" id="ARBA00022692"/>
    </source>
</evidence>
<evidence type="ECO:0000259" key="6">
    <source>
        <dbReference type="Pfam" id="PF04932"/>
    </source>
</evidence>
<dbReference type="Proteomes" id="UP000192678">
    <property type="component" value="Unassembled WGS sequence"/>
</dbReference>
<evidence type="ECO:0000256" key="1">
    <source>
        <dbReference type="ARBA" id="ARBA00004141"/>
    </source>
</evidence>
<evidence type="ECO:0000256" key="5">
    <source>
        <dbReference type="SAM" id="Phobius"/>
    </source>
</evidence>
<accession>A0A1W2DCE6</accession>